<dbReference type="RefSeq" id="WP_127219059.1">
    <property type="nucleotide sequence ID" value="NZ_CP015062.1"/>
</dbReference>
<dbReference type="EMBL" id="CP088147">
    <property type="protein sequence ID" value="UTU52062.1"/>
    <property type="molecule type" value="Genomic_DNA"/>
</dbReference>
<evidence type="ECO:0000313" key="1">
    <source>
        <dbReference type="EMBL" id="UTU52062.1"/>
    </source>
</evidence>
<name>A0AB38TC10_9HYPH</name>
<dbReference type="AlphaFoldDB" id="A0AB38TC10"/>
<sequence>MEIDRRSISSRFALTISLFFQELLGVLRPISRGDFMLLNGLSESLAQSIKVKGPQLFTISAVQFCAARPHENDGVHHKLNLSRINA</sequence>
<reference evidence="1 2" key="1">
    <citation type="journal article" date="2022" name="Microbiol. Resour. Announc.">
        <title>Complete Genome Sequence of Mesorhizobium ciceri Strain R30, a Rhizobium Used as a Commercial Inoculant for Chickpea in Argentina.</title>
        <authorList>
            <person name="Foresto E."/>
            <person name="Revale S."/>
            <person name="Primo E."/>
            <person name="Nievas F."/>
            <person name="Carezzano E."/>
            <person name="Puente M."/>
            <person name="Alzari P."/>
            <person name="Mart M."/>
            <person name="Ben-Assaya M."/>
            <person name="Mornico D."/>
            <person name="Santoro M."/>
            <person name="Mart F."/>
            <person name="Giordano W."/>
            <person name="Bogino P."/>
        </authorList>
    </citation>
    <scope>NUCLEOTIDE SEQUENCE [LARGE SCALE GENOMIC DNA]</scope>
    <source>
        <strain evidence="1 2">R30</strain>
    </source>
</reference>
<organism evidence="1 2">
    <name type="scientific">Mesorhizobium ciceri</name>
    <dbReference type="NCBI Taxonomy" id="39645"/>
    <lineage>
        <taxon>Bacteria</taxon>
        <taxon>Pseudomonadati</taxon>
        <taxon>Pseudomonadota</taxon>
        <taxon>Alphaproteobacteria</taxon>
        <taxon>Hyphomicrobiales</taxon>
        <taxon>Phyllobacteriaceae</taxon>
        <taxon>Mesorhizobium</taxon>
    </lineage>
</organism>
<keyword evidence="2" id="KW-1185">Reference proteome</keyword>
<protein>
    <submittedName>
        <fullName evidence="1">Uncharacterized protein</fullName>
    </submittedName>
</protein>
<proteinExistence type="predicted"/>
<gene>
    <name evidence="1" type="ORF">LRP29_00985</name>
</gene>
<dbReference type="Proteomes" id="UP001060070">
    <property type="component" value="Chromosome"/>
</dbReference>
<evidence type="ECO:0000313" key="2">
    <source>
        <dbReference type="Proteomes" id="UP001060070"/>
    </source>
</evidence>
<accession>A0AB38TC10</accession>